<feature type="region of interest" description="Disordered" evidence="5">
    <location>
        <begin position="130"/>
        <end position="158"/>
    </location>
</feature>
<evidence type="ECO:0000259" key="6">
    <source>
        <dbReference type="Pfam" id="PF17681"/>
    </source>
</evidence>
<evidence type="ECO:0000256" key="5">
    <source>
        <dbReference type="SAM" id="MobiDB-lite"/>
    </source>
</evidence>
<reference evidence="7" key="1">
    <citation type="submission" date="2020-11" db="EMBL/GenBank/DDBJ databases">
        <authorList>
            <person name="Tran Van P."/>
        </authorList>
    </citation>
    <scope>NUCLEOTIDE SEQUENCE</scope>
</reference>
<evidence type="ECO:0000256" key="4">
    <source>
        <dbReference type="RuleBase" id="RU363050"/>
    </source>
</evidence>
<protein>
    <recommendedName>
        <fullName evidence="4">Gamma-tubulin complex component</fullName>
    </recommendedName>
</protein>
<dbReference type="GO" id="GO:0043015">
    <property type="term" value="F:gamma-tubulin binding"/>
    <property type="evidence" value="ECO:0007669"/>
    <property type="project" value="InterPro"/>
</dbReference>
<dbReference type="GO" id="GO:0000930">
    <property type="term" value="C:gamma-tubulin complex"/>
    <property type="evidence" value="ECO:0007669"/>
    <property type="project" value="TreeGrafter"/>
</dbReference>
<dbReference type="PANTHER" id="PTHR19302">
    <property type="entry name" value="GAMMA TUBULIN COMPLEX PROTEIN"/>
    <property type="match status" value="1"/>
</dbReference>
<proteinExistence type="inferred from homology"/>
<keyword evidence="2 4" id="KW-0493">Microtubule</keyword>
<evidence type="ECO:0000256" key="2">
    <source>
        <dbReference type="ARBA" id="ARBA00022701"/>
    </source>
</evidence>
<feature type="domain" description="Gamma tubulin complex component protein N-terminal" evidence="6">
    <location>
        <begin position="169"/>
        <end position="338"/>
    </location>
</feature>
<gene>
    <name evidence="7" type="ORF">CTOB1V02_LOCUS12204</name>
</gene>
<dbReference type="GO" id="GO:0051321">
    <property type="term" value="P:meiotic cell cycle"/>
    <property type="evidence" value="ECO:0007669"/>
    <property type="project" value="TreeGrafter"/>
</dbReference>
<dbReference type="GO" id="GO:0000278">
    <property type="term" value="P:mitotic cell cycle"/>
    <property type="evidence" value="ECO:0007669"/>
    <property type="project" value="TreeGrafter"/>
</dbReference>
<dbReference type="InterPro" id="IPR007259">
    <property type="entry name" value="GCP"/>
</dbReference>
<evidence type="ECO:0000313" key="7">
    <source>
        <dbReference type="EMBL" id="CAD7234388.1"/>
    </source>
</evidence>
<keyword evidence="3 4" id="KW-0206">Cytoskeleton</keyword>
<feature type="non-terminal residue" evidence="7">
    <location>
        <position position="1"/>
    </location>
</feature>
<evidence type="ECO:0000256" key="1">
    <source>
        <dbReference type="ARBA" id="ARBA00022490"/>
    </source>
</evidence>
<accession>A0A7R8ZS32</accession>
<dbReference type="AlphaFoldDB" id="A0A7R8ZS32"/>
<feature type="compositionally biased region" description="Pro residues" evidence="5">
    <location>
        <begin position="142"/>
        <end position="155"/>
    </location>
</feature>
<dbReference type="OrthoDB" id="5860513at2759"/>
<comment type="similarity">
    <text evidence="4">Belongs to the TUBGCP family.</text>
</comment>
<keyword evidence="1 4" id="KW-0963">Cytoplasm</keyword>
<dbReference type="GO" id="GO:0000922">
    <property type="term" value="C:spindle pole"/>
    <property type="evidence" value="ECO:0007669"/>
    <property type="project" value="InterPro"/>
</dbReference>
<dbReference type="GO" id="GO:0007020">
    <property type="term" value="P:microtubule nucleation"/>
    <property type="evidence" value="ECO:0007669"/>
    <property type="project" value="InterPro"/>
</dbReference>
<dbReference type="Pfam" id="PF17681">
    <property type="entry name" value="GCP_N_terminal"/>
    <property type="match status" value="1"/>
</dbReference>
<dbReference type="GO" id="GO:0051011">
    <property type="term" value="F:microtubule minus-end binding"/>
    <property type="evidence" value="ECO:0007669"/>
    <property type="project" value="TreeGrafter"/>
</dbReference>
<name>A0A7R8ZS32_9CRUS</name>
<dbReference type="GO" id="GO:0051225">
    <property type="term" value="P:spindle assembly"/>
    <property type="evidence" value="ECO:0007669"/>
    <property type="project" value="TreeGrafter"/>
</dbReference>
<sequence length="339" mass="36616">MDQLSASFLRGPNAQVVLGLVKEVSGGAGDVDAYARAEALLRLFEFQVQFSRRRRPGAEGRRAVEQQDDVEVLRFLALMMGTGPPPRAGAPGGPVHSTPAVPGGPNSFTNGSGLLRAPFQSSLSTIGGHSPVSVTAMGSNKPAPPPKPPLTPPSALPHAASRLSEPTLIQEGIYLLAGGQAKHLKVDHVSGALRGDRSLLSPAQFAFLSRFAEMGFLYNEIRRACENLANGRVGSGFCSALSEKIQEWLHLVAELEDSFSRSKGDARTWTFHHVNSWLRIPHRRLRELYRICQTLKGCSGGVIICRLHSLAQVGDPHLEAATQDLMRGACRPLMHMLRS</sequence>
<organism evidence="7">
    <name type="scientific">Cyprideis torosa</name>
    <dbReference type="NCBI Taxonomy" id="163714"/>
    <lineage>
        <taxon>Eukaryota</taxon>
        <taxon>Metazoa</taxon>
        <taxon>Ecdysozoa</taxon>
        <taxon>Arthropoda</taxon>
        <taxon>Crustacea</taxon>
        <taxon>Oligostraca</taxon>
        <taxon>Ostracoda</taxon>
        <taxon>Podocopa</taxon>
        <taxon>Podocopida</taxon>
        <taxon>Cytherocopina</taxon>
        <taxon>Cytheroidea</taxon>
        <taxon>Cytherideidae</taxon>
        <taxon>Cyprideis</taxon>
    </lineage>
</organism>
<comment type="subcellular location">
    <subcellularLocation>
        <location evidence="4">Cytoplasm</location>
        <location evidence="4">Cytoskeleton</location>
        <location evidence="4">Microtubule organizing center</location>
    </subcellularLocation>
</comment>
<evidence type="ECO:0000256" key="3">
    <source>
        <dbReference type="ARBA" id="ARBA00023212"/>
    </source>
</evidence>
<dbReference type="GO" id="GO:0031122">
    <property type="term" value="P:cytoplasmic microtubule organization"/>
    <property type="evidence" value="ECO:0007669"/>
    <property type="project" value="TreeGrafter"/>
</dbReference>
<dbReference type="GO" id="GO:0005874">
    <property type="term" value="C:microtubule"/>
    <property type="evidence" value="ECO:0007669"/>
    <property type="project" value="UniProtKB-KW"/>
</dbReference>
<dbReference type="EMBL" id="OB668518">
    <property type="protein sequence ID" value="CAD7234388.1"/>
    <property type="molecule type" value="Genomic_DNA"/>
</dbReference>
<dbReference type="InterPro" id="IPR041470">
    <property type="entry name" value="GCP_N"/>
</dbReference>